<organism evidence="2 3">
    <name type="scientific">Emiliania huxleyi (strain CCMP1516)</name>
    <dbReference type="NCBI Taxonomy" id="280463"/>
    <lineage>
        <taxon>Eukaryota</taxon>
        <taxon>Haptista</taxon>
        <taxon>Haptophyta</taxon>
        <taxon>Prymnesiophyceae</taxon>
        <taxon>Isochrysidales</taxon>
        <taxon>Noelaerhabdaceae</taxon>
        <taxon>Emiliania</taxon>
    </lineage>
</organism>
<sequence length="116" mass="12097">MTDGVDPNPVRGKLAPAWATNLGACVAGRVGPQEAVARRSFDADVTHPYRSHQDTVSTPSAATTRSSTLLYARPAFLSIPLGSLGTADFEAPSSDDVDELGRSRGSQMTSHASIIG</sequence>
<dbReference type="AlphaFoldDB" id="A0A0D3HZP7"/>
<dbReference type="KEGG" id="ehx:EMIHUDRAFT_220921"/>
<feature type="region of interest" description="Disordered" evidence="1">
    <location>
        <begin position="43"/>
        <end position="64"/>
    </location>
</feature>
<dbReference type="RefSeq" id="XP_005756911.1">
    <property type="nucleotide sequence ID" value="XM_005756854.1"/>
</dbReference>
<dbReference type="Proteomes" id="UP000013827">
    <property type="component" value="Unassembled WGS sequence"/>
</dbReference>
<dbReference type="EnsemblProtists" id="EOD04482">
    <property type="protein sequence ID" value="EOD04482"/>
    <property type="gene ID" value="EMIHUDRAFT_220921"/>
</dbReference>
<feature type="compositionally biased region" description="Polar residues" evidence="1">
    <location>
        <begin position="104"/>
        <end position="116"/>
    </location>
</feature>
<dbReference type="HOGENOM" id="CLU_2101552_0_0_1"/>
<evidence type="ECO:0000313" key="3">
    <source>
        <dbReference type="Proteomes" id="UP000013827"/>
    </source>
</evidence>
<feature type="compositionally biased region" description="Basic and acidic residues" evidence="1">
    <location>
        <begin position="43"/>
        <end position="53"/>
    </location>
</feature>
<name>A0A0D3HZP7_EMIH1</name>
<proteinExistence type="predicted"/>
<dbReference type="PaxDb" id="2903-EOD04482"/>
<feature type="compositionally biased region" description="Low complexity" evidence="1">
    <location>
        <begin position="55"/>
        <end position="64"/>
    </location>
</feature>
<keyword evidence="3" id="KW-1185">Reference proteome</keyword>
<evidence type="ECO:0000313" key="2">
    <source>
        <dbReference type="EnsemblProtists" id="EOD04482"/>
    </source>
</evidence>
<accession>A0A0D3HZP7</accession>
<protein>
    <submittedName>
        <fullName evidence="2">Uncharacterized protein</fullName>
    </submittedName>
</protein>
<evidence type="ECO:0000256" key="1">
    <source>
        <dbReference type="SAM" id="MobiDB-lite"/>
    </source>
</evidence>
<reference evidence="3" key="1">
    <citation type="journal article" date="2013" name="Nature">
        <title>Pan genome of the phytoplankton Emiliania underpins its global distribution.</title>
        <authorList>
            <person name="Read B.A."/>
            <person name="Kegel J."/>
            <person name="Klute M.J."/>
            <person name="Kuo A."/>
            <person name="Lefebvre S.C."/>
            <person name="Maumus F."/>
            <person name="Mayer C."/>
            <person name="Miller J."/>
            <person name="Monier A."/>
            <person name="Salamov A."/>
            <person name="Young J."/>
            <person name="Aguilar M."/>
            <person name="Claverie J.M."/>
            <person name="Frickenhaus S."/>
            <person name="Gonzalez K."/>
            <person name="Herman E.K."/>
            <person name="Lin Y.C."/>
            <person name="Napier J."/>
            <person name="Ogata H."/>
            <person name="Sarno A.F."/>
            <person name="Shmutz J."/>
            <person name="Schroeder D."/>
            <person name="de Vargas C."/>
            <person name="Verret F."/>
            <person name="von Dassow P."/>
            <person name="Valentin K."/>
            <person name="Van de Peer Y."/>
            <person name="Wheeler G."/>
            <person name="Dacks J.B."/>
            <person name="Delwiche C.F."/>
            <person name="Dyhrman S.T."/>
            <person name="Glockner G."/>
            <person name="John U."/>
            <person name="Richards T."/>
            <person name="Worden A.Z."/>
            <person name="Zhang X."/>
            <person name="Grigoriev I.V."/>
            <person name="Allen A.E."/>
            <person name="Bidle K."/>
            <person name="Borodovsky M."/>
            <person name="Bowler C."/>
            <person name="Brownlee C."/>
            <person name="Cock J.M."/>
            <person name="Elias M."/>
            <person name="Gladyshev V.N."/>
            <person name="Groth M."/>
            <person name="Guda C."/>
            <person name="Hadaegh A."/>
            <person name="Iglesias-Rodriguez M.D."/>
            <person name="Jenkins J."/>
            <person name="Jones B.M."/>
            <person name="Lawson T."/>
            <person name="Leese F."/>
            <person name="Lindquist E."/>
            <person name="Lobanov A."/>
            <person name="Lomsadze A."/>
            <person name="Malik S.B."/>
            <person name="Marsh M.E."/>
            <person name="Mackinder L."/>
            <person name="Mock T."/>
            <person name="Mueller-Roeber B."/>
            <person name="Pagarete A."/>
            <person name="Parker M."/>
            <person name="Probert I."/>
            <person name="Quesneville H."/>
            <person name="Raines C."/>
            <person name="Rensing S.A."/>
            <person name="Riano-Pachon D.M."/>
            <person name="Richier S."/>
            <person name="Rokitta S."/>
            <person name="Shiraiwa Y."/>
            <person name="Soanes D.M."/>
            <person name="van der Giezen M."/>
            <person name="Wahlund T.M."/>
            <person name="Williams B."/>
            <person name="Wilson W."/>
            <person name="Wolfe G."/>
            <person name="Wurch L.L."/>
        </authorList>
    </citation>
    <scope>NUCLEOTIDE SEQUENCE</scope>
</reference>
<reference evidence="2" key="2">
    <citation type="submission" date="2024-10" db="UniProtKB">
        <authorList>
            <consortium name="EnsemblProtists"/>
        </authorList>
    </citation>
    <scope>IDENTIFICATION</scope>
</reference>
<dbReference type="GeneID" id="17250646"/>
<feature type="region of interest" description="Disordered" evidence="1">
    <location>
        <begin position="90"/>
        <end position="116"/>
    </location>
</feature>